<feature type="domain" description="Sec39" evidence="5">
    <location>
        <begin position="938"/>
        <end position="1119"/>
    </location>
</feature>
<dbReference type="PANTHER" id="PTHR15922:SF2">
    <property type="entry name" value="NBAS SUBUNIT OF NRZ TETHERING COMPLEX"/>
    <property type="match status" value="1"/>
</dbReference>
<protein>
    <submittedName>
        <fullName evidence="6">MAG2-interacting protein 2</fullName>
    </submittedName>
</protein>
<keyword evidence="7" id="KW-1185">Reference proteome</keyword>
<organism evidence="6 7">
    <name type="scientific">Heracleum sosnowskyi</name>
    <dbReference type="NCBI Taxonomy" id="360622"/>
    <lineage>
        <taxon>Eukaryota</taxon>
        <taxon>Viridiplantae</taxon>
        <taxon>Streptophyta</taxon>
        <taxon>Embryophyta</taxon>
        <taxon>Tracheophyta</taxon>
        <taxon>Spermatophyta</taxon>
        <taxon>Magnoliopsida</taxon>
        <taxon>eudicotyledons</taxon>
        <taxon>Gunneridae</taxon>
        <taxon>Pentapetalae</taxon>
        <taxon>asterids</taxon>
        <taxon>campanulids</taxon>
        <taxon>Apiales</taxon>
        <taxon>Apiaceae</taxon>
        <taxon>Apioideae</taxon>
        <taxon>apioid superclade</taxon>
        <taxon>Tordylieae</taxon>
        <taxon>Tordyliinae</taxon>
        <taxon>Heracleum</taxon>
    </lineage>
</organism>
<reference evidence="6" key="1">
    <citation type="submission" date="2023-02" db="EMBL/GenBank/DDBJ databases">
        <title>Genome of toxic invasive species Heracleum sosnowskyi carries increased number of genes despite the absence of recent whole-genome duplications.</title>
        <authorList>
            <person name="Schelkunov M."/>
            <person name="Shtratnikova V."/>
            <person name="Makarenko M."/>
            <person name="Klepikova A."/>
            <person name="Omelchenko D."/>
            <person name="Novikova G."/>
            <person name="Obukhova E."/>
            <person name="Bogdanov V."/>
            <person name="Penin A."/>
            <person name="Logacheva M."/>
        </authorList>
    </citation>
    <scope>NUCLEOTIDE SEQUENCE</scope>
    <source>
        <strain evidence="6">Hsosn_3</strain>
        <tissue evidence="6">Leaf</tissue>
    </source>
</reference>
<evidence type="ECO:0000256" key="4">
    <source>
        <dbReference type="ARBA" id="ARBA00022927"/>
    </source>
</evidence>
<keyword evidence="2" id="KW-0813">Transport</keyword>
<evidence type="ECO:0000256" key="3">
    <source>
        <dbReference type="ARBA" id="ARBA00022824"/>
    </source>
</evidence>
<evidence type="ECO:0000256" key="1">
    <source>
        <dbReference type="ARBA" id="ARBA00004240"/>
    </source>
</evidence>
<dbReference type="SUPFAM" id="SSF101898">
    <property type="entry name" value="NHL repeat"/>
    <property type="match status" value="1"/>
</dbReference>
<feature type="domain" description="Sec39" evidence="5">
    <location>
        <begin position="599"/>
        <end position="892"/>
    </location>
</feature>
<evidence type="ECO:0000256" key="2">
    <source>
        <dbReference type="ARBA" id="ARBA00022448"/>
    </source>
</evidence>
<sequence>MEQQISTAQQVLFETRHHASRPYSSNYPPINPQLNEDSDGSLLSWIPLPGVSLIKDKWREYRNPQRLRKLVSLFVSPSGERVAITTVNQITILQKDDDFRQPCGSYNCSSSVTFTCGTWSEAHDILGVCDDTDTLYFIKVNGELISSITRRQLKLSSPIIDLIVLDDFDNKKSCLGVFRILTSDGSFHDIDISKDPMVSISSVCTSIKGSMINKKFPQYVFCMDYHSDLSLVALVCTGPSISVTSSTTGSYSLSLWRRTGNLNLEPVFSTQFEGLYSILKGYIGLLTYPKLLFSPSGKLVATLDLRGSLVAFKVEDETCSISKISYQENSNLQQSDNKSTEGREWLNDIVDFTWWSDNILTLAKRGGTTFMFDIISGVRLSKSDLVYSMPVLERVQQFPRHVFVLESTSRESDDLSREKNPSSIHVMEQVIVDKYNQLDFAKLKWSLVSFSGRSVPEMYDILISGGKYQEALDFAVDHGLDQDEVLKTQWLLSGQGIKEINKLLPKIKDQAFVLSECVDRVGQTEDSTRALLAYGLRLTEQYIFSDSEDDLSGQIWDFRLARLKVLQFRDKLETFLGINMGRFSMQDYMKFRTSPIIESAVVLAESGKIGALNLLFKRHPYSLAPCMLDVLAAIPETIPVQTYGQLLPGLYPPSSISLREGDWVECEQMVTSFGRILESHESSVDIKTELIIKQTCGLLWPSSNELTTWYKSRARAIDSCSGLLDNSLCLIECACQKGISDLQQFREDISYLHQLIYSVGTEDETNFTMDLITWEELPNYEKFKIMLKGVKEENVVKILQNRALPFMQFQTVLDTRGTSFLVGWLKEMALDTKLELCLMVIEEGCREIGRNGFFRNEVEVVDCALQCIYSCTNTDKWNTMNAILSKLPKLQDSEVEGLKKRLELAEGHIEAGRLLALYQVPKPIGFLIEPHEDVKGVKQILRLILSKFVRRLPGRSDNEWANMWRDLQSLQEKAFPFLDLEYILMEFCRGLLKAGKFSLARNYLKGTGSVSLAAEKAEYLVIQAARDYFFSASSLACSEIWKAKECLNILPNSRNVRVEADIIDAITIKLPNLGVNLLPMQFRQIKDPMEIIKLAITSQGGAYLNVEELVEVAKLLGLSSQDDISAVQEAIAREAAVAGDLQLSFDLCLSLAKKGHGAVWDLCAALARGPALENMDVSSRKQLLGFALSHCDEESIGELLLAWKDLDIEEQCEKLMILTEMDPPKFSTHGASVISYPPHSIQDIADLRDQSGQVDRVVNDGQEVHFETIKNTLLLVAKDLTVDNVPDWDSLLRDNGKMFSFAALRLPWLLELSQFTEGGQNLVSGSISSKMYVNVRTQAVVAILSWLARNGFAPKDNLIASLAKSILTPPVTEREDILGCSFLLNLVDAFHGVEIIEEQVKIREDYNEISSIMNVGMIYNLLNNSGFECEDPAQRRELLLKKFQEKYSSLSSDEQDKIDKTQSSFWRDWKVKLENQKRVADHTRVLEQIIPGVETARFLSGDIGYMENVVCSFVESVRLEKKQILKDVLLLVSTYRLNETKVLQLYLASILVSNVWTVDDIMAEISNFRDKILACAAESIQTISLSVYPAINGLDKQRLACIYALLSECYMQLGEDKELLPVIDSKSPHIASPALARFYKVVEQECSKVSFIQGLNFKNIAGLEGLNLESFSSEVCYHIDEHTVEALAKMVQTLVDFYGEPASEDLLSWRDVYRQHVLNLLSELGSRAESGIPFEGPENLRHLINELESTYDMCRNYISALTCPAVMGILKQYFNIILPFENSFDSVSWNSSWQDCLRMLLNFWLRLADDMQEFVSRECSEEKFCPRCLMVCLKGFLNLVVGKKVSPSQGWRTLVGYVKNGLIGSVAVEILYFCRVMIFSGCNFEAIAHVYSDAVSQFPPNSTSISGSQKHCDDIQDLPHLYLSILETLLQDLTSGASLDHPNLHNLLSSLSEAKYEMEDLKMVRLAVWTRMAKFSDNLELPDRVRVYILELMQFISSRGRTLKAFSAEIQANIVPWEGWDVLQRTDADAETTADQGVQNVNTEASSTFANTLVALKSSQLVSAISPSIQITPKDLLTVESAVSFFSTVCEAANSGSHCDSLITILEEWEGLFPSGRAEANSAGTPKVGNNWGNDDWDDGWENFQEEPLDQELKHENTLVVHPLHACWLEIFQKLVQFSRFRDILKLIDKSLEMTTGILLDDNGTLRMSQTMAELDCFAALKMALLLPYDGTQMLCLDSVEDKLKQVGISDTISGDIEFLILALYSRIITTIITKPSYGTTFSYLCYVVGNLSRQCQEDQLTSLKERRLSESDSKEKYILFLFRKLLFPCFIMELVKADQHILAGILVTKFMHTNASLSLINVAEASLRKYLEMQQLQVLEDDAFTSVDMDFCEPLANTVAQLKHRLGNLIQTALSLISTNVR</sequence>
<dbReference type="InterPro" id="IPR013244">
    <property type="entry name" value="Sec39_domain"/>
</dbReference>
<evidence type="ECO:0000313" key="6">
    <source>
        <dbReference type="EMBL" id="KAK1366415.1"/>
    </source>
</evidence>
<dbReference type="GO" id="GO:0000149">
    <property type="term" value="F:SNARE binding"/>
    <property type="evidence" value="ECO:0007669"/>
    <property type="project" value="TreeGrafter"/>
</dbReference>
<dbReference type="Proteomes" id="UP001237642">
    <property type="component" value="Unassembled WGS sequence"/>
</dbReference>
<dbReference type="GO" id="GO:0015031">
    <property type="term" value="P:protein transport"/>
    <property type="evidence" value="ECO:0007669"/>
    <property type="project" value="UniProtKB-KW"/>
</dbReference>
<evidence type="ECO:0000259" key="5">
    <source>
        <dbReference type="Pfam" id="PF08314"/>
    </source>
</evidence>
<dbReference type="GO" id="GO:0006890">
    <property type="term" value="P:retrograde vesicle-mediated transport, Golgi to endoplasmic reticulum"/>
    <property type="evidence" value="ECO:0007669"/>
    <property type="project" value="InterPro"/>
</dbReference>
<proteinExistence type="predicted"/>
<evidence type="ECO:0000313" key="7">
    <source>
        <dbReference type="Proteomes" id="UP001237642"/>
    </source>
</evidence>
<gene>
    <name evidence="6" type="ORF">POM88_041976</name>
</gene>
<dbReference type="EMBL" id="JAUIZM010000009">
    <property type="protein sequence ID" value="KAK1366415.1"/>
    <property type="molecule type" value="Genomic_DNA"/>
</dbReference>
<dbReference type="PANTHER" id="PTHR15922">
    <property type="entry name" value="NEUROBLASTOMA-AMPLIFIED SEQUENCE"/>
    <property type="match status" value="1"/>
</dbReference>
<reference evidence="6" key="2">
    <citation type="submission" date="2023-05" db="EMBL/GenBank/DDBJ databases">
        <authorList>
            <person name="Schelkunov M.I."/>
        </authorList>
    </citation>
    <scope>NUCLEOTIDE SEQUENCE</scope>
    <source>
        <strain evidence="6">Hsosn_3</strain>
        <tissue evidence="6">Leaf</tissue>
    </source>
</reference>
<dbReference type="GO" id="GO:0070939">
    <property type="term" value="C:Dsl1/NZR complex"/>
    <property type="evidence" value="ECO:0007669"/>
    <property type="project" value="TreeGrafter"/>
</dbReference>
<keyword evidence="4" id="KW-0653">Protein transport</keyword>
<name>A0AAD8HHZ4_9APIA</name>
<comment type="subcellular location">
    <subcellularLocation>
        <location evidence="1">Endoplasmic reticulum</location>
    </subcellularLocation>
</comment>
<comment type="caution">
    <text evidence="6">The sequence shown here is derived from an EMBL/GenBank/DDBJ whole genome shotgun (WGS) entry which is preliminary data.</text>
</comment>
<accession>A0AAD8HHZ4</accession>
<keyword evidence="3" id="KW-0256">Endoplasmic reticulum</keyword>
<dbReference type="Pfam" id="PF08314">
    <property type="entry name" value="Sec39"/>
    <property type="match status" value="2"/>
</dbReference>